<dbReference type="GO" id="GO:0004029">
    <property type="term" value="F:aldehyde dehydrogenase (NAD+) activity"/>
    <property type="evidence" value="ECO:0007669"/>
    <property type="project" value="TreeGrafter"/>
</dbReference>
<reference evidence="2 3" key="1">
    <citation type="submission" date="2018-06" db="EMBL/GenBank/DDBJ databases">
        <authorList>
            <consortium name="Pathogen Informatics"/>
            <person name="Doyle S."/>
        </authorList>
    </citation>
    <scope>NUCLEOTIDE SEQUENCE [LARGE SCALE GENOMIC DNA]</scope>
    <source>
        <strain evidence="2 3">NCTC11343</strain>
    </source>
</reference>
<dbReference type="EMBL" id="UAUU01000008">
    <property type="protein sequence ID" value="SPZ85472.1"/>
    <property type="molecule type" value="Genomic_DNA"/>
</dbReference>
<dbReference type="RefSeq" id="WP_112374540.1">
    <property type="nucleotide sequence ID" value="NZ_CP069793.1"/>
</dbReference>
<name>A0A2X2ITA5_SPHMU</name>
<proteinExistence type="predicted"/>
<dbReference type="PANTHER" id="PTHR48079">
    <property type="entry name" value="PROTEIN YEEZ"/>
    <property type="match status" value="1"/>
</dbReference>
<organism evidence="2 3">
    <name type="scientific">Sphingobacterium multivorum</name>
    <dbReference type="NCBI Taxonomy" id="28454"/>
    <lineage>
        <taxon>Bacteria</taxon>
        <taxon>Pseudomonadati</taxon>
        <taxon>Bacteroidota</taxon>
        <taxon>Sphingobacteriia</taxon>
        <taxon>Sphingobacteriales</taxon>
        <taxon>Sphingobacteriaceae</taxon>
        <taxon>Sphingobacterium</taxon>
    </lineage>
</organism>
<dbReference type="Pfam" id="PF01370">
    <property type="entry name" value="Epimerase"/>
    <property type="match status" value="1"/>
</dbReference>
<sequence>MKVFITGASGFIGSAVVQEMIDAGHQVSGLGRSEKSAEIITNLGAQVIRGDLV</sequence>
<evidence type="ECO:0000313" key="3">
    <source>
        <dbReference type="Proteomes" id="UP000251241"/>
    </source>
</evidence>
<protein>
    <submittedName>
        <fullName evidence="2">NADH-flavin reductase</fullName>
    </submittedName>
</protein>
<dbReference type="SUPFAM" id="SSF51735">
    <property type="entry name" value="NAD(P)-binding Rossmann-fold domains"/>
    <property type="match status" value="1"/>
</dbReference>
<dbReference type="AlphaFoldDB" id="A0A2X2ITA5"/>
<dbReference type="InterPro" id="IPR036291">
    <property type="entry name" value="NAD(P)-bd_dom_sf"/>
</dbReference>
<dbReference type="Proteomes" id="UP000251241">
    <property type="component" value="Unassembled WGS sequence"/>
</dbReference>
<dbReference type="GeneID" id="97181181"/>
<feature type="domain" description="NAD-dependent epimerase/dehydratase" evidence="1">
    <location>
        <begin position="3"/>
        <end position="52"/>
    </location>
</feature>
<gene>
    <name evidence="2" type="ORF">NCTC11343_02034</name>
</gene>
<dbReference type="Gene3D" id="3.40.50.720">
    <property type="entry name" value="NAD(P)-binding Rossmann-like Domain"/>
    <property type="match status" value="1"/>
</dbReference>
<accession>A0A2X2ITA5</accession>
<dbReference type="InterPro" id="IPR051783">
    <property type="entry name" value="NAD(P)-dependent_oxidoreduct"/>
</dbReference>
<evidence type="ECO:0000259" key="1">
    <source>
        <dbReference type="Pfam" id="PF01370"/>
    </source>
</evidence>
<dbReference type="GO" id="GO:0005737">
    <property type="term" value="C:cytoplasm"/>
    <property type="evidence" value="ECO:0007669"/>
    <property type="project" value="TreeGrafter"/>
</dbReference>
<dbReference type="PANTHER" id="PTHR48079:SF6">
    <property type="entry name" value="NAD(P)-BINDING DOMAIN-CONTAINING PROTEIN-RELATED"/>
    <property type="match status" value="1"/>
</dbReference>
<dbReference type="InterPro" id="IPR001509">
    <property type="entry name" value="Epimerase_deHydtase"/>
</dbReference>
<evidence type="ECO:0000313" key="2">
    <source>
        <dbReference type="EMBL" id="SPZ85472.1"/>
    </source>
</evidence>